<dbReference type="InterPro" id="IPR050492">
    <property type="entry name" value="Bact_metal-bind_prot9"/>
</dbReference>
<keyword evidence="3 6" id="KW-0732">Signal</keyword>
<name>A0A285NVU1_9AQUI</name>
<dbReference type="OrthoDB" id="9810636at2"/>
<comment type="similarity">
    <text evidence="1 4">Belongs to the bacterial solute-binding protein 9 family.</text>
</comment>
<dbReference type="InterPro" id="IPR006129">
    <property type="entry name" value="AdhesinB"/>
</dbReference>
<feature type="signal peptide" evidence="6">
    <location>
        <begin position="1"/>
        <end position="22"/>
    </location>
</feature>
<dbReference type="Proteomes" id="UP000218627">
    <property type="component" value="Unassembled WGS sequence"/>
</dbReference>
<dbReference type="PRINTS" id="PR00690">
    <property type="entry name" value="ADHESNFAMILY"/>
</dbReference>
<dbReference type="InterPro" id="IPR006128">
    <property type="entry name" value="Lipoprotein_PsaA-like"/>
</dbReference>
<dbReference type="RefSeq" id="WP_096601356.1">
    <property type="nucleotide sequence ID" value="NZ_OBEN01000003.1"/>
</dbReference>
<keyword evidence="8" id="KW-1185">Reference proteome</keyword>
<dbReference type="GO" id="GO:0007155">
    <property type="term" value="P:cell adhesion"/>
    <property type="evidence" value="ECO:0007669"/>
    <property type="project" value="InterPro"/>
</dbReference>
<evidence type="ECO:0000256" key="5">
    <source>
        <dbReference type="SAM" id="Coils"/>
    </source>
</evidence>
<evidence type="ECO:0000256" key="2">
    <source>
        <dbReference type="ARBA" id="ARBA00022448"/>
    </source>
</evidence>
<organism evidence="7 8">
    <name type="scientific">Hydrogenobacter hydrogenophilus</name>
    <dbReference type="NCBI Taxonomy" id="35835"/>
    <lineage>
        <taxon>Bacteria</taxon>
        <taxon>Pseudomonadati</taxon>
        <taxon>Aquificota</taxon>
        <taxon>Aquificia</taxon>
        <taxon>Aquificales</taxon>
        <taxon>Aquificaceae</taxon>
        <taxon>Hydrogenobacter</taxon>
    </lineage>
</organism>
<dbReference type="SUPFAM" id="SSF53807">
    <property type="entry name" value="Helical backbone' metal receptor"/>
    <property type="match status" value="1"/>
</dbReference>
<dbReference type="PRINTS" id="PR00691">
    <property type="entry name" value="ADHESINB"/>
</dbReference>
<evidence type="ECO:0000256" key="1">
    <source>
        <dbReference type="ARBA" id="ARBA00011028"/>
    </source>
</evidence>
<evidence type="ECO:0000313" key="8">
    <source>
        <dbReference type="Proteomes" id="UP000218627"/>
    </source>
</evidence>
<evidence type="ECO:0000256" key="6">
    <source>
        <dbReference type="SAM" id="SignalP"/>
    </source>
</evidence>
<dbReference type="GO" id="GO:0030001">
    <property type="term" value="P:metal ion transport"/>
    <property type="evidence" value="ECO:0007669"/>
    <property type="project" value="InterPro"/>
</dbReference>
<dbReference type="InterPro" id="IPR006127">
    <property type="entry name" value="ZnuA-like"/>
</dbReference>
<dbReference type="AlphaFoldDB" id="A0A285NVU1"/>
<sequence length="279" mass="32708">MLKTLFLLLSVLSLAFSKELIATTYPVYYPLKYIVGERHRVELLIKSQADPHEYELTPKDIKKLAEANLVFSLGVENWEKYLLTELPKGKLVFLNQGIDLIKYGNFPDPHVWLSPKRYMMVVKNINSALIKWEPNERVHYESRYNSYMQKLKELDRKYQETLKNCEHRIIITTHRAWDYLAKDYNLKTVSLTGVHAEEEPKPSQIKLIIQTIRREGIKYIFAEIGQDEKVANFIANQTGAKVLFLNSSLFPQEPSDNYFSIMERNLRSLKEGLQCHPRK</sequence>
<feature type="coiled-coil region" evidence="5">
    <location>
        <begin position="137"/>
        <end position="168"/>
    </location>
</feature>
<protein>
    <submittedName>
        <fullName evidence="7">Zinc transport system substrate-binding protein</fullName>
    </submittedName>
</protein>
<dbReference type="Gene3D" id="3.40.50.1980">
    <property type="entry name" value="Nitrogenase molybdenum iron protein domain"/>
    <property type="match status" value="2"/>
</dbReference>
<keyword evidence="5" id="KW-0175">Coiled coil</keyword>
<dbReference type="PANTHER" id="PTHR42953">
    <property type="entry name" value="HIGH-AFFINITY ZINC UPTAKE SYSTEM PROTEIN ZNUA-RELATED"/>
    <property type="match status" value="1"/>
</dbReference>
<evidence type="ECO:0000313" key="7">
    <source>
        <dbReference type="EMBL" id="SNZ13559.1"/>
    </source>
</evidence>
<reference evidence="8" key="1">
    <citation type="submission" date="2017-09" db="EMBL/GenBank/DDBJ databases">
        <authorList>
            <person name="Varghese N."/>
            <person name="Submissions S."/>
        </authorList>
    </citation>
    <scope>NUCLEOTIDE SEQUENCE [LARGE SCALE GENOMIC DNA]</scope>
    <source>
        <strain evidence="8">DSM 2913</strain>
    </source>
</reference>
<dbReference type="EMBL" id="OBEN01000003">
    <property type="protein sequence ID" value="SNZ13559.1"/>
    <property type="molecule type" value="Genomic_DNA"/>
</dbReference>
<gene>
    <name evidence="7" type="ORF">SAMN06265353_0786</name>
</gene>
<evidence type="ECO:0000256" key="3">
    <source>
        <dbReference type="ARBA" id="ARBA00022729"/>
    </source>
</evidence>
<keyword evidence="2 4" id="KW-0813">Transport</keyword>
<evidence type="ECO:0000256" key="4">
    <source>
        <dbReference type="RuleBase" id="RU003512"/>
    </source>
</evidence>
<dbReference type="GO" id="GO:0046872">
    <property type="term" value="F:metal ion binding"/>
    <property type="evidence" value="ECO:0007669"/>
    <property type="project" value="InterPro"/>
</dbReference>
<accession>A0A285NVU1</accession>
<feature type="chain" id="PRO_5012922228" evidence="6">
    <location>
        <begin position="23"/>
        <end position="279"/>
    </location>
</feature>
<proteinExistence type="inferred from homology"/>
<dbReference type="PANTHER" id="PTHR42953:SF3">
    <property type="entry name" value="HIGH-AFFINITY ZINC UPTAKE SYSTEM PROTEIN ZNUA"/>
    <property type="match status" value="1"/>
</dbReference>
<dbReference type="Pfam" id="PF01297">
    <property type="entry name" value="ZnuA"/>
    <property type="match status" value="1"/>
</dbReference>